<dbReference type="EMBL" id="BMQS01000006">
    <property type="protein sequence ID" value="GGT92508.1"/>
    <property type="molecule type" value="Genomic_DNA"/>
</dbReference>
<reference evidence="3" key="2">
    <citation type="submission" date="2018-04" db="EMBL/GenBank/DDBJ databases">
        <title>Complete genome sequence of Sulfodiicoccus acidiphilus strain HS-1.</title>
        <authorList>
            <person name="Sakai H.D."/>
            <person name="Kurosawa N."/>
        </authorList>
    </citation>
    <scope>NUCLEOTIDE SEQUENCE [LARGE SCALE GENOMIC DNA]</scope>
    <source>
        <strain evidence="3">HS-1</strain>
    </source>
</reference>
<reference evidence="2" key="4">
    <citation type="submission" date="2020-09" db="EMBL/GenBank/DDBJ databases">
        <authorList>
            <person name="Sun Q."/>
            <person name="Ohkuma M."/>
        </authorList>
    </citation>
    <scope>NUCLEOTIDE SEQUENCE</scope>
    <source>
        <strain evidence="2">JCM 31740</strain>
    </source>
</reference>
<protein>
    <submittedName>
        <fullName evidence="1">Uncharacterized protein</fullName>
    </submittedName>
</protein>
<keyword evidence="3" id="KW-1185">Reference proteome</keyword>
<evidence type="ECO:0000313" key="1">
    <source>
        <dbReference type="EMBL" id="BBD73529.1"/>
    </source>
</evidence>
<dbReference type="Proteomes" id="UP000276741">
    <property type="component" value="Chromosome"/>
</dbReference>
<name>A0A348B5S7_9CREN</name>
<dbReference type="InterPro" id="IPR013319">
    <property type="entry name" value="GH11/12"/>
</dbReference>
<accession>A0A348B5S7</accession>
<dbReference type="GO" id="GO:0004553">
    <property type="term" value="F:hydrolase activity, hydrolyzing O-glycosyl compounds"/>
    <property type="evidence" value="ECO:0007669"/>
    <property type="project" value="InterPro"/>
</dbReference>
<dbReference type="RefSeq" id="WP_126450767.1">
    <property type="nucleotide sequence ID" value="NZ_AP018553.1"/>
</dbReference>
<dbReference type="Gene3D" id="2.60.120.180">
    <property type="match status" value="1"/>
</dbReference>
<evidence type="ECO:0000313" key="2">
    <source>
        <dbReference type="EMBL" id="GGT92508.1"/>
    </source>
</evidence>
<dbReference type="EMBL" id="AP018553">
    <property type="protein sequence ID" value="BBD73529.1"/>
    <property type="molecule type" value="Genomic_DNA"/>
</dbReference>
<gene>
    <name evidence="2" type="ORF">GCM10007116_07820</name>
    <name evidence="1" type="ORF">HS1genome_1918</name>
</gene>
<dbReference type="KEGG" id="sacd:HS1genome_1918"/>
<dbReference type="GeneID" id="38667386"/>
<dbReference type="AlphaFoldDB" id="A0A348B5S7"/>
<proteinExistence type="predicted"/>
<reference evidence="1" key="3">
    <citation type="journal article" date="2019" name="BMC Res. Notes">
        <title>Complete genome sequence of the Sulfodiicoccus acidiphilus strain HS-1T, the first crenarchaeon that lacks polB3, isolated from an acidic hot spring in Ohwaku-dani, Hakone, Japan.</title>
        <authorList>
            <person name="Sakai H.D."/>
            <person name="Kurosawa N."/>
        </authorList>
    </citation>
    <scope>NUCLEOTIDE SEQUENCE</scope>
    <source>
        <strain evidence="1">HS-1</strain>
    </source>
</reference>
<dbReference type="InterPro" id="IPR013320">
    <property type="entry name" value="ConA-like_dom_sf"/>
</dbReference>
<sequence length="570" mass="61340">MKFASLSLLVLATLVAATAVAAQWSQGGGLLAEVLANSSSPPSEVVPPTLVPEGNWTLMAGVNSTYQATGVLYDEPLVPPIDVKFTVEALSGPSGQAELFLVTPNLSKFLTVLLEANPENGPYYGVWVNYDGSGVPYSSEGVEIYGSPTFDVAYTFNVSVGVNGEATVNLSRGGTNLASYTFYLGSGEFYLVLGQRTGLPYAQVGPEESLWSPICVDGQRVYLAANGAYPSVAPQQTTAEIVGTPSEPFQALNTSTAYVGTNLWNLAPNSRGEVSMYVNSSGLTTQVELCEAFQGANEGGVVGYPEVDYGELFYNQGGTWIHPGSPQENLTFPVRLSNFESGDYEATVGYVLSKSTAPYDFAFDIWISNSTPSEDWNGAEVMVWLSHTEIYMGTFVKSESIPTVINGSVQEVSWTLYTLPHGGSGFPLYIWAANLGSGPTLVQVNLSRMMRDAGLPFNPDDYEVVDVQLGSEIRVNTYHEIQWEWNLFQLTLSNATSSVQVIEGRGLVPVTPSGCGAGAGTSVLHVLKSFVRGIKQDVSTLWNGIKQDVSTLWNGIKQDVSTLWNRIRTL</sequence>
<organism evidence="1 3">
    <name type="scientific">Sulfodiicoccus acidiphilus</name>
    <dbReference type="NCBI Taxonomy" id="1670455"/>
    <lineage>
        <taxon>Archaea</taxon>
        <taxon>Thermoproteota</taxon>
        <taxon>Thermoprotei</taxon>
        <taxon>Sulfolobales</taxon>
        <taxon>Sulfolobaceae</taxon>
        <taxon>Sulfodiicoccus</taxon>
    </lineage>
</organism>
<evidence type="ECO:0000313" key="3">
    <source>
        <dbReference type="Proteomes" id="UP000276741"/>
    </source>
</evidence>
<dbReference type="OrthoDB" id="387729at2157"/>
<dbReference type="SUPFAM" id="SSF49899">
    <property type="entry name" value="Concanavalin A-like lectins/glucanases"/>
    <property type="match status" value="1"/>
</dbReference>
<dbReference type="Proteomes" id="UP000616143">
    <property type="component" value="Unassembled WGS sequence"/>
</dbReference>
<reference evidence="2" key="1">
    <citation type="journal article" date="2014" name="Int. J. Syst. Evol. Microbiol.">
        <title>Complete genome sequence of Corynebacterium casei LMG S-19264T (=DSM 44701T), isolated from a smear-ripened cheese.</title>
        <authorList>
            <consortium name="US DOE Joint Genome Institute (JGI-PGF)"/>
            <person name="Walter F."/>
            <person name="Albersmeier A."/>
            <person name="Kalinowski J."/>
            <person name="Ruckert C."/>
        </authorList>
    </citation>
    <scope>NUCLEOTIDE SEQUENCE</scope>
    <source>
        <strain evidence="2">JCM 31740</strain>
    </source>
</reference>